<reference evidence="1" key="1">
    <citation type="journal article" date="2022" name="bioRxiv">
        <title>Sequencing and chromosome-scale assembly of the giantPleurodeles waltlgenome.</title>
        <authorList>
            <person name="Brown T."/>
            <person name="Elewa A."/>
            <person name="Iarovenko S."/>
            <person name="Subramanian E."/>
            <person name="Araus A.J."/>
            <person name="Petzold A."/>
            <person name="Susuki M."/>
            <person name="Suzuki K.-i.T."/>
            <person name="Hayashi T."/>
            <person name="Toyoda A."/>
            <person name="Oliveira C."/>
            <person name="Osipova E."/>
            <person name="Leigh N.D."/>
            <person name="Simon A."/>
            <person name="Yun M.H."/>
        </authorList>
    </citation>
    <scope>NUCLEOTIDE SEQUENCE</scope>
    <source>
        <strain evidence="1">20211129_DDA</strain>
        <tissue evidence="1">Liver</tissue>
    </source>
</reference>
<dbReference type="EMBL" id="JANPWB010000013">
    <property type="protein sequence ID" value="KAJ1110564.1"/>
    <property type="molecule type" value="Genomic_DNA"/>
</dbReference>
<evidence type="ECO:0000313" key="2">
    <source>
        <dbReference type="Proteomes" id="UP001066276"/>
    </source>
</evidence>
<comment type="caution">
    <text evidence="1">The sequence shown here is derived from an EMBL/GenBank/DDBJ whole genome shotgun (WGS) entry which is preliminary data.</text>
</comment>
<proteinExistence type="predicted"/>
<name>A0AAV7N512_PLEWA</name>
<organism evidence="1 2">
    <name type="scientific">Pleurodeles waltl</name>
    <name type="common">Iberian ribbed newt</name>
    <dbReference type="NCBI Taxonomy" id="8319"/>
    <lineage>
        <taxon>Eukaryota</taxon>
        <taxon>Metazoa</taxon>
        <taxon>Chordata</taxon>
        <taxon>Craniata</taxon>
        <taxon>Vertebrata</taxon>
        <taxon>Euteleostomi</taxon>
        <taxon>Amphibia</taxon>
        <taxon>Batrachia</taxon>
        <taxon>Caudata</taxon>
        <taxon>Salamandroidea</taxon>
        <taxon>Salamandridae</taxon>
        <taxon>Pleurodelinae</taxon>
        <taxon>Pleurodeles</taxon>
    </lineage>
</organism>
<keyword evidence="2" id="KW-1185">Reference proteome</keyword>
<protein>
    <submittedName>
        <fullName evidence="1">Uncharacterized protein</fullName>
    </submittedName>
</protein>
<gene>
    <name evidence="1" type="ORF">NDU88_007914</name>
</gene>
<accession>A0AAV7N512</accession>
<dbReference type="AlphaFoldDB" id="A0AAV7N512"/>
<evidence type="ECO:0000313" key="1">
    <source>
        <dbReference type="EMBL" id="KAJ1110564.1"/>
    </source>
</evidence>
<sequence>MHLRASLLRARKKRNCGNRSAAVGEVEGEMKPAERRLGGDFGCRTLGTPPLGPSGAPYPASLDTGQQQLPASYSCFRFHLPGSPLALHTPSLDRGFPFQSLTPLVLTTDASSLG</sequence>
<dbReference type="Proteomes" id="UP001066276">
    <property type="component" value="Chromosome 9"/>
</dbReference>